<reference evidence="3" key="1">
    <citation type="submission" date="2020-09" db="EMBL/GenBank/DDBJ databases">
        <title>Genome-Enabled Discovery of Anthraquinone Biosynthesis in Senna tora.</title>
        <authorList>
            <person name="Kang S.-H."/>
            <person name="Pandey R.P."/>
            <person name="Lee C.-M."/>
            <person name="Sim J.-S."/>
            <person name="Jeong J.-T."/>
            <person name="Choi B.-S."/>
            <person name="Jung M."/>
            <person name="Ginzburg D."/>
            <person name="Zhao K."/>
            <person name="Won S.Y."/>
            <person name="Oh T.-J."/>
            <person name="Yu Y."/>
            <person name="Kim N.-H."/>
            <person name="Lee O.R."/>
            <person name="Lee T.-H."/>
            <person name="Bashyal P."/>
            <person name="Kim T.-S."/>
            <person name="Lee W.-H."/>
            <person name="Kawkins C."/>
            <person name="Kim C.-K."/>
            <person name="Kim J.S."/>
            <person name="Ahn B.O."/>
            <person name="Rhee S.Y."/>
            <person name="Sohng J.K."/>
        </authorList>
    </citation>
    <scope>NUCLEOTIDE SEQUENCE</scope>
    <source>
        <tissue evidence="3">Leaf</tissue>
    </source>
</reference>
<comment type="caution">
    <text evidence="3">The sequence shown here is derived from an EMBL/GenBank/DDBJ whole genome shotgun (WGS) entry which is preliminary data.</text>
</comment>
<sequence length="152" mass="16676">MPCDGDLKLGEKEPPIAMTNSPSENRNSELQTYFVMLADIDEPLSLFASPLMAEALALREGLSACANLCLERVNVGGMVPWTIETICCRYQVARNSCLSCALLLLLQIFKGFLASFMVIPFGDLGCTYCVSCPVLGHLMFLCLRGFAIRLLE</sequence>
<organism evidence="3 4">
    <name type="scientific">Senna tora</name>
    <dbReference type="NCBI Taxonomy" id="362788"/>
    <lineage>
        <taxon>Eukaryota</taxon>
        <taxon>Viridiplantae</taxon>
        <taxon>Streptophyta</taxon>
        <taxon>Embryophyta</taxon>
        <taxon>Tracheophyta</taxon>
        <taxon>Spermatophyta</taxon>
        <taxon>Magnoliopsida</taxon>
        <taxon>eudicotyledons</taxon>
        <taxon>Gunneridae</taxon>
        <taxon>Pentapetalae</taxon>
        <taxon>rosids</taxon>
        <taxon>fabids</taxon>
        <taxon>Fabales</taxon>
        <taxon>Fabaceae</taxon>
        <taxon>Caesalpinioideae</taxon>
        <taxon>Cassia clade</taxon>
        <taxon>Senna</taxon>
    </lineage>
</organism>
<dbReference type="Proteomes" id="UP000634136">
    <property type="component" value="Unassembled WGS sequence"/>
</dbReference>
<keyword evidence="2" id="KW-1133">Transmembrane helix</keyword>
<keyword evidence="2" id="KW-0472">Membrane</keyword>
<protein>
    <submittedName>
        <fullName evidence="3">Uncharacterized protein</fullName>
    </submittedName>
</protein>
<feature type="region of interest" description="Disordered" evidence="1">
    <location>
        <begin position="1"/>
        <end position="24"/>
    </location>
</feature>
<name>A0A834SKZ6_9FABA</name>
<evidence type="ECO:0000256" key="2">
    <source>
        <dbReference type="SAM" id="Phobius"/>
    </source>
</evidence>
<evidence type="ECO:0000313" key="4">
    <source>
        <dbReference type="Proteomes" id="UP000634136"/>
    </source>
</evidence>
<dbReference type="EMBL" id="JAAIUW010000013">
    <property type="protein sequence ID" value="KAF7802952.1"/>
    <property type="molecule type" value="Genomic_DNA"/>
</dbReference>
<accession>A0A834SKZ6</accession>
<feature type="compositionally biased region" description="Basic and acidic residues" evidence="1">
    <location>
        <begin position="1"/>
        <end position="14"/>
    </location>
</feature>
<feature type="transmembrane region" description="Helical" evidence="2">
    <location>
        <begin position="134"/>
        <end position="151"/>
    </location>
</feature>
<proteinExistence type="predicted"/>
<keyword evidence="2" id="KW-0812">Transmembrane</keyword>
<evidence type="ECO:0000313" key="3">
    <source>
        <dbReference type="EMBL" id="KAF7802952.1"/>
    </source>
</evidence>
<keyword evidence="4" id="KW-1185">Reference proteome</keyword>
<gene>
    <name evidence="3" type="ORF">G2W53_042063</name>
</gene>
<dbReference type="AlphaFoldDB" id="A0A834SKZ6"/>
<feature type="transmembrane region" description="Helical" evidence="2">
    <location>
        <begin position="98"/>
        <end position="122"/>
    </location>
</feature>
<evidence type="ECO:0000256" key="1">
    <source>
        <dbReference type="SAM" id="MobiDB-lite"/>
    </source>
</evidence>